<evidence type="ECO:0000313" key="2">
    <source>
        <dbReference type="EnsemblMetazoa" id="XP_016976265.1"/>
    </source>
</evidence>
<reference evidence="2" key="3">
    <citation type="submission" date="2025-05" db="UniProtKB">
        <authorList>
            <consortium name="EnsemblMetazoa"/>
        </authorList>
    </citation>
    <scope>IDENTIFICATION</scope>
</reference>
<gene>
    <name evidence="4" type="primary">LOC108042468</name>
    <name evidence="2" type="synonym">108042468</name>
</gene>
<keyword evidence="3" id="KW-1185">Reference proteome</keyword>
<evidence type="ECO:0000256" key="1">
    <source>
        <dbReference type="SAM" id="SignalP"/>
    </source>
</evidence>
<dbReference type="OrthoDB" id="7850879at2759"/>
<dbReference type="AlphaFoldDB" id="A0A6P4EDU9"/>
<name>A0A6P4EDU9_DRORH</name>
<keyword evidence="1" id="KW-0732">Signal</keyword>
<dbReference type="Proteomes" id="UP001652680">
    <property type="component" value="Unassembled WGS sequence"/>
</dbReference>
<reference evidence="3" key="1">
    <citation type="journal article" date="2021" name="Elife">
        <title>Highly contiguous assemblies of 101 drosophilid genomes.</title>
        <authorList>
            <person name="Kim B.Y."/>
            <person name="Wang J.R."/>
            <person name="Miller D.E."/>
            <person name="Barmina O."/>
            <person name="Delaney E."/>
            <person name="Thompson A."/>
            <person name="Comeault A.A."/>
            <person name="Peede D."/>
            <person name="D'Agostino E.R."/>
            <person name="Pelaez J."/>
            <person name="Aguilar J.M."/>
            <person name="Haji D."/>
            <person name="Matsunaga T."/>
            <person name="Armstrong E.E."/>
            <person name="Zych M."/>
            <person name="Ogawa Y."/>
            <person name="Stamenkovic-Radak M."/>
            <person name="Jelic M."/>
            <person name="Veselinovic M.S."/>
            <person name="Tanaskovic M."/>
            <person name="Eric P."/>
            <person name="Gao J.J."/>
            <person name="Katoh T.K."/>
            <person name="Toda M.J."/>
            <person name="Watabe H."/>
            <person name="Watada M."/>
            <person name="Davis J.S."/>
            <person name="Moyle L.C."/>
            <person name="Manoli G."/>
            <person name="Bertolini E."/>
            <person name="Kostal V."/>
            <person name="Hawley R.S."/>
            <person name="Takahashi A."/>
            <person name="Jones C.D."/>
            <person name="Price D.K."/>
            <person name="Whiteman N."/>
            <person name="Kopp A."/>
            <person name="Matute D.R."/>
            <person name="Petrov D.A."/>
        </authorList>
    </citation>
    <scope>NUCLEOTIDE SEQUENCE [LARGE SCALE GENOMIC DNA]</scope>
</reference>
<dbReference type="RefSeq" id="XP_016976265.1">
    <property type="nucleotide sequence ID" value="XM_017120776.1"/>
</dbReference>
<reference evidence="4" key="2">
    <citation type="submission" date="2025-04" db="UniProtKB">
        <authorList>
            <consortium name="RefSeq"/>
        </authorList>
    </citation>
    <scope>IDENTIFICATION</scope>
</reference>
<organism evidence="4">
    <name type="scientific">Drosophila rhopaloa</name>
    <name type="common">Fruit fly</name>
    <dbReference type="NCBI Taxonomy" id="1041015"/>
    <lineage>
        <taxon>Eukaryota</taxon>
        <taxon>Metazoa</taxon>
        <taxon>Ecdysozoa</taxon>
        <taxon>Arthropoda</taxon>
        <taxon>Hexapoda</taxon>
        <taxon>Insecta</taxon>
        <taxon>Pterygota</taxon>
        <taxon>Neoptera</taxon>
        <taxon>Endopterygota</taxon>
        <taxon>Diptera</taxon>
        <taxon>Brachycera</taxon>
        <taxon>Muscomorpha</taxon>
        <taxon>Ephydroidea</taxon>
        <taxon>Drosophilidae</taxon>
        <taxon>Drosophila</taxon>
        <taxon>Sophophora</taxon>
    </lineage>
</organism>
<dbReference type="GeneID" id="108042468"/>
<proteinExistence type="predicted"/>
<sequence length="166" mass="18705">MRLLSMLVSCVVLVVLPNVLEARETFLKRHFRSLGKPKHSVMKGRTNITAGGTSQLQLGDLTEKFYSHCHDIFKEKNLVGHVIRGMIGGILDRLYEVCVDKPIHPLIHRLFTETLLCGGSLSDAIDNVIDIIFGQFERKCRDKPGFESLYVLTSAENEVVETKHIT</sequence>
<dbReference type="EnsemblMetazoa" id="XM_017120776.2">
    <property type="protein sequence ID" value="XP_016976265.1"/>
    <property type="gene ID" value="LOC108042468"/>
</dbReference>
<evidence type="ECO:0000313" key="4">
    <source>
        <dbReference type="RefSeq" id="XP_016976265.1"/>
    </source>
</evidence>
<evidence type="ECO:0000313" key="3">
    <source>
        <dbReference type="Proteomes" id="UP001652680"/>
    </source>
</evidence>
<feature type="chain" id="PRO_5028339706" evidence="1">
    <location>
        <begin position="23"/>
        <end position="166"/>
    </location>
</feature>
<dbReference type="CTD" id="8674093"/>
<accession>A0A6P4EDU9</accession>
<feature type="signal peptide" evidence="1">
    <location>
        <begin position="1"/>
        <end position="22"/>
    </location>
</feature>
<protein>
    <submittedName>
        <fullName evidence="4">Uncharacterized protein LOC108042468</fullName>
    </submittedName>
</protein>